<dbReference type="PANTHER" id="PTHR11920:SF335">
    <property type="entry name" value="GUANYLATE CYCLASE"/>
    <property type="match status" value="1"/>
</dbReference>
<dbReference type="PANTHER" id="PTHR11920">
    <property type="entry name" value="GUANYLYL CYCLASE"/>
    <property type="match status" value="1"/>
</dbReference>
<evidence type="ECO:0000256" key="17">
    <source>
        <dbReference type="RuleBase" id="RU000405"/>
    </source>
</evidence>
<evidence type="ECO:0000256" key="16">
    <source>
        <dbReference type="ARBA" id="ARBA00064436"/>
    </source>
</evidence>
<comment type="catalytic activity">
    <reaction evidence="1">
        <text>ATP = 3',5'-cyclic AMP + diphosphate</text>
        <dbReference type="Rhea" id="RHEA:15389"/>
        <dbReference type="ChEBI" id="CHEBI:30616"/>
        <dbReference type="ChEBI" id="CHEBI:33019"/>
        <dbReference type="ChEBI" id="CHEBI:58165"/>
        <dbReference type="EC" id="4.6.1.1"/>
    </reaction>
</comment>
<evidence type="ECO:0000256" key="1">
    <source>
        <dbReference type="ARBA" id="ARBA00001593"/>
    </source>
</evidence>
<evidence type="ECO:0000256" key="6">
    <source>
        <dbReference type="ARBA" id="ARBA00022723"/>
    </source>
</evidence>
<dbReference type="RefSeq" id="WP_407947364.1">
    <property type="nucleotide sequence ID" value="NZ_LR734821.1"/>
</dbReference>
<dbReference type="EMBL" id="CZCU02000091">
    <property type="protein sequence ID" value="VXD12749.1"/>
    <property type="molecule type" value="Genomic_DNA"/>
</dbReference>
<feature type="transmembrane region" description="Helical" evidence="18">
    <location>
        <begin position="183"/>
        <end position="209"/>
    </location>
</feature>
<keyword evidence="11" id="KW-0115">cAMP biosynthesis</keyword>
<evidence type="ECO:0000256" key="10">
    <source>
        <dbReference type="ARBA" id="ARBA00022989"/>
    </source>
</evidence>
<comment type="subunit">
    <text evidence="16">Homodimer. Can also exist as monomer.</text>
</comment>
<evidence type="ECO:0000256" key="12">
    <source>
        <dbReference type="ARBA" id="ARBA00023136"/>
    </source>
</evidence>
<evidence type="ECO:0000256" key="18">
    <source>
        <dbReference type="SAM" id="Phobius"/>
    </source>
</evidence>
<dbReference type="InterPro" id="IPR029787">
    <property type="entry name" value="Nucleotide_cyclase"/>
</dbReference>
<dbReference type="EC" id="4.6.1.1" evidence="3"/>
<keyword evidence="8" id="KW-0067">ATP-binding</keyword>
<evidence type="ECO:0000256" key="7">
    <source>
        <dbReference type="ARBA" id="ARBA00022741"/>
    </source>
</evidence>
<keyword evidence="21" id="KW-1185">Reference proteome</keyword>
<evidence type="ECO:0000256" key="4">
    <source>
        <dbReference type="ARBA" id="ARBA00021420"/>
    </source>
</evidence>
<evidence type="ECO:0000256" key="11">
    <source>
        <dbReference type="ARBA" id="ARBA00022998"/>
    </source>
</evidence>
<evidence type="ECO:0000256" key="15">
    <source>
        <dbReference type="ARBA" id="ARBA00032637"/>
    </source>
</evidence>
<evidence type="ECO:0000256" key="2">
    <source>
        <dbReference type="ARBA" id="ARBA00004370"/>
    </source>
</evidence>
<keyword evidence="6" id="KW-0479">Metal-binding</keyword>
<evidence type="ECO:0000259" key="19">
    <source>
        <dbReference type="PROSITE" id="PS50125"/>
    </source>
</evidence>
<dbReference type="SMART" id="SM00044">
    <property type="entry name" value="CYCc"/>
    <property type="match status" value="1"/>
</dbReference>
<reference evidence="20" key="1">
    <citation type="submission" date="2019-10" db="EMBL/GenBank/DDBJ databases">
        <authorList>
            <consortium name="Genoscope - CEA"/>
            <person name="William W."/>
        </authorList>
    </citation>
    <scope>NUCLEOTIDE SEQUENCE [LARGE SCALE GENOMIC DNA]</scope>
    <source>
        <strain evidence="20">BBR_PRJEB10992</strain>
    </source>
</reference>
<dbReference type="InterPro" id="IPR001054">
    <property type="entry name" value="A/G_cyclase"/>
</dbReference>
<dbReference type="GO" id="GO:0005886">
    <property type="term" value="C:plasma membrane"/>
    <property type="evidence" value="ECO:0007669"/>
    <property type="project" value="UniProtKB-ARBA"/>
</dbReference>
<dbReference type="GO" id="GO:0006171">
    <property type="term" value="P:cAMP biosynthetic process"/>
    <property type="evidence" value="ECO:0007669"/>
    <property type="project" value="UniProtKB-KW"/>
</dbReference>
<proteinExistence type="inferred from homology"/>
<comment type="caution">
    <text evidence="20">The sequence shown here is derived from an EMBL/GenBank/DDBJ whole genome shotgun (WGS) entry which is preliminary data.</text>
</comment>
<dbReference type="InterPro" id="IPR018297">
    <property type="entry name" value="A/G_cyclase_CS"/>
</dbReference>
<dbReference type="AlphaFoldDB" id="A0A7Z9DV77"/>
<feature type="transmembrane region" description="Helical" evidence="18">
    <location>
        <begin position="44"/>
        <end position="65"/>
    </location>
</feature>
<evidence type="ECO:0000313" key="21">
    <source>
        <dbReference type="Proteomes" id="UP000184550"/>
    </source>
</evidence>
<sequence length="496" mass="56519">MNLPEFIDGHFDQKNRYLEEQSQFMSKQLKLFFKLLNARLSRSIAIWVFSSLIFVEIMILIPSVYQRQNQLLQQLPTISSSKIAWMIETYPYNSDAELLQQLSHLHHLNPEILGGTVYSQTGKLIGQFGEAPAISFSQAIQGKTLYLRQNQGDRYDVACNTVLIKNKYLVIIRHDASSIYADIYAYILRIAGLVLIISIFVTSTTLFILGKTVILPILKLRLDLIEAGKAIINNQPTPKFYSQLIKRNDELGDVIDTFKTLFDQIYQATLERNRAEADLRLEKDKSEQLLLNILPFAIAEKLKQDQGCIAERFEETTILFADLTDFTGLASRCSPTQIVTFLNEIFSEFDRLADKYQLEKIKTIGDAYMVVGGIPIPRPDHAEAIADMALEMQQIIQQFRQQDNQLLNLRMGMNTGPVVAGVIGLKKFSYDLWGDAVNIASRMESHGLSGQIQVSQTTYQKLKENYLFEERGMILIKGKGEMRTYWLTGKAGEEKK</sequence>
<keyword evidence="12 18" id="KW-0472">Membrane</keyword>
<name>A0A7Z9DV77_9CYAN</name>
<evidence type="ECO:0000256" key="3">
    <source>
        <dbReference type="ARBA" id="ARBA00012201"/>
    </source>
</evidence>
<evidence type="ECO:0000256" key="9">
    <source>
        <dbReference type="ARBA" id="ARBA00022842"/>
    </source>
</evidence>
<dbReference type="Pfam" id="PF00211">
    <property type="entry name" value="Guanylate_cyc"/>
    <property type="match status" value="1"/>
</dbReference>
<keyword evidence="13 17" id="KW-0456">Lyase</keyword>
<evidence type="ECO:0000256" key="8">
    <source>
        <dbReference type="ARBA" id="ARBA00022840"/>
    </source>
</evidence>
<dbReference type="GO" id="GO:0004016">
    <property type="term" value="F:adenylate cyclase activity"/>
    <property type="evidence" value="ECO:0007669"/>
    <property type="project" value="UniProtKB-EC"/>
</dbReference>
<dbReference type="GO" id="GO:0046872">
    <property type="term" value="F:metal ion binding"/>
    <property type="evidence" value="ECO:0007669"/>
    <property type="project" value="UniProtKB-KW"/>
</dbReference>
<dbReference type="Gene3D" id="3.30.70.1230">
    <property type="entry name" value="Nucleotide cyclase"/>
    <property type="match status" value="1"/>
</dbReference>
<dbReference type="PROSITE" id="PS50125">
    <property type="entry name" value="GUANYLATE_CYCLASE_2"/>
    <property type="match status" value="1"/>
</dbReference>
<evidence type="ECO:0000256" key="13">
    <source>
        <dbReference type="ARBA" id="ARBA00023239"/>
    </source>
</evidence>
<evidence type="ECO:0000256" key="5">
    <source>
        <dbReference type="ARBA" id="ARBA00022692"/>
    </source>
</evidence>
<keyword evidence="7" id="KW-0547">Nucleotide-binding</keyword>
<dbReference type="PROSITE" id="PS00452">
    <property type="entry name" value="GUANYLATE_CYCLASE_1"/>
    <property type="match status" value="1"/>
</dbReference>
<protein>
    <recommendedName>
        <fullName evidence="4">Adenylate cyclase</fullName>
        <ecNumber evidence="3">4.6.1.1</ecNumber>
    </recommendedName>
    <alternativeName>
        <fullName evidence="14">ATP pyrophosphate-lyase</fullName>
    </alternativeName>
    <alternativeName>
        <fullName evidence="15">Adenylyl cyclase</fullName>
    </alternativeName>
</protein>
<keyword evidence="9" id="KW-0460">Magnesium</keyword>
<dbReference type="FunFam" id="3.30.70.1230:FF:000033">
    <property type="entry name" value="Adenylate cyclase"/>
    <property type="match status" value="1"/>
</dbReference>
<dbReference type="GO" id="GO:0035556">
    <property type="term" value="P:intracellular signal transduction"/>
    <property type="evidence" value="ECO:0007669"/>
    <property type="project" value="InterPro"/>
</dbReference>
<evidence type="ECO:0000313" key="20">
    <source>
        <dbReference type="EMBL" id="VXD12749.1"/>
    </source>
</evidence>
<gene>
    <name evidence="20" type="ORF">PL8927_20008</name>
</gene>
<keyword evidence="10 18" id="KW-1133">Transmembrane helix</keyword>
<evidence type="ECO:0000256" key="14">
    <source>
        <dbReference type="ARBA" id="ARBA00032597"/>
    </source>
</evidence>
<comment type="subcellular location">
    <subcellularLocation>
        <location evidence="2">Membrane</location>
    </subcellularLocation>
</comment>
<accession>A0A7Z9DV77</accession>
<dbReference type="SUPFAM" id="SSF55073">
    <property type="entry name" value="Nucleotide cyclase"/>
    <property type="match status" value="1"/>
</dbReference>
<dbReference type="InterPro" id="IPR050401">
    <property type="entry name" value="Cyclic_nucleotide_synthase"/>
</dbReference>
<keyword evidence="5 18" id="KW-0812">Transmembrane</keyword>
<organism evidence="20 21">
    <name type="scientific">Planktothrix serta PCC 8927</name>
    <dbReference type="NCBI Taxonomy" id="671068"/>
    <lineage>
        <taxon>Bacteria</taxon>
        <taxon>Bacillati</taxon>
        <taxon>Cyanobacteriota</taxon>
        <taxon>Cyanophyceae</taxon>
        <taxon>Oscillatoriophycideae</taxon>
        <taxon>Oscillatoriales</taxon>
        <taxon>Microcoleaceae</taxon>
        <taxon>Planktothrix</taxon>
    </lineage>
</organism>
<dbReference type="CDD" id="cd07302">
    <property type="entry name" value="CHD"/>
    <property type="match status" value="1"/>
</dbReference>
<feature type="domain" description="Guanylate cyclase" evidence="19">
    <location>
        <begin position="317"/>
        <end position="444"/>
    </location>
</feature>
<dbReference type="Proteomes" id="UP000184550">
    <property type="component" value="Unassembled WGS sequence"/>
</dbReference>
<comment type="similarity">
    <text evidence="17">Belongs to the adenylyl cyclase class-4/guanylyl cyclase family.</text>
</comment>
<dbReference type="GO" id="GO:0005524">
    <property type="term" value="F:ATP binding"/>
    <property type="evidence" value="ECO:0007669"/>
    <property type="project" value="UniProtKB-KW"/>
</dbReference>